<sequence>MTAKEDDQIISDRILNSQIPDALISLFDSSHLTQIITVLKNIAIDCSELFYSCLGTAILPRIASHLTSILEFYKENTVRPHNRLDLDESPHDELLLELLDLLGAIEHEGALAQLATQFMPLISPFLCHVNEEIQLTVVKIMSHLSLDPCASKTIAHTTIQTEQMNSRDEVVIVHHSLLSVLCSVYRDYIDTYDRCTQKIRYLGCIAQRRRIWTRNHSHYEPVLVTPNRPTAFNQSELKILADIQSTLNHASQTLREIAMVFVRLSQWDDEDTQLVLDSGIMSSFGEFLTIATAQGEFQAMLMPNELMEKLYAMTTAYQVLTNLEDIQDLIQKEAIPYFTVIDDDIIEDNRVCQKHLHQPLGHDFRGMIVANTTDPVSDILMCLSNTVAGTPEQTRQTLCSLYPDQSDPYFAFFSALADQITTGIPVLICESLFIVHGLTLGPPDIRLAFIRSELFPLVVSLSGCLSSYKPIHQTTFLEIISTLIRSGLTNEAGAFAQQDSVQREIAIVTVLAVNDPTFEAFVVAASKSRDGKVRARAKQLMDCFQMAKTNVSPEEFEEMKITTRVDLFSSQSSYETIVRNPFSTRFPP</sequence>
<comment type="caution">
    <text evidence="1">The sequence shown here is derived from an EMBL/GenBank/DDBJ whole genome shotgun (WGS) entry which is preliminary data.</text>
</comment>
<accession>A0ABQ9Y9V2</accession>
<dbReference type="InterPro" id="IPR011989">
    <property type="entry name" value="ARM-like"/>
</dbReference>
<proteinExistence type="predicted"/>
<keyword evidence="2" id="KW-1185">Reference proteome</keyword>
<dbReference type="Proteomes" id="UP001281761">
    <property type="component" value="Unassembled WGS sequence"/>
</dbReference>
<evidence type="ECO:0000313" key="1">
    <source>
        <dbReference type="EMBL" id="KAK2960471.1"/>
    </source>
</evidence>
<name>A0ABQ9Y9V2_9EUKA</name>
<evidence type="ECO:0000313" key="2">
    <source>
        <dbReference type="Proteomes" id="UP001281761"/>
    </source>
</evidence>
<protein>
    <submittedName>
        <fullName evidence="1">Uncharacterized protein</fullName>
    </submittedName>
</protein>
<dbReference type="Gene3D" id="1.25.10.10">
    <property type="entry name" value="Leucine-rich Repeat Variant"/>
    <property type="match status" value="1"/>
</dbReference>
<reference evidence="1 2" key="1">
    <citation type="journal article" date="2022" name="bioRxiv">
        <title>Genomics of Preaxostyla Flagellates Illuminates Evolutionary Transitions and the Path Towards Mitochondrial Loss.</title>
        <authorList>
            <person name="Novak L.V.F."/>
            <person name="Treitli S.C."/>
            <person name="Pyrih J."/>
            <person name="Halakuc P."/>
            <person name="Pipaliya S.V."/>
            <person name="Vacek V."/>
            <person name="Brzon O."/>
            <person name="Soukal P."/>
            <person name="Eme L."/>
            <person name="Dacks J.B."/>
            <person name="Karnkowska A."/>
            <person name="Elias M."/>
            <person name="Hampl V."/>
        </authorList>
    </citation>
    <scope>NUCLEOTIDE SEQUENCE [LARGE SCALE GENOMIC DNA]</scope>
    <source>
        <strain evidence="1">NAU3</strain>
        <tissue evidence="1">Gut</tissue>
    </source>
</reference>
<dbReference type="EMBL" id="JARBJD010000023">
    <property type="protein sequence ID" value="KAK2960471.1"/>
    <property type="molecule type" value="Genomic_DNA"/>
</dbReference>
<dbReference type="SUPFAM" id="SSF48371">
    <property type="entry name" value="ARM repeat"/>
    <property type="match status" value="1"/>
</dbReference>
<gene>
    <name evidence="1" type="ORF">BLNAU_4688</name>
</gene>
<organism evidence="1 2">
    <name type="scientific">Blattamonas nauphoetae</name>
    <dbReference type="NCBI Taxonomy" id="2049346"/>
    <lineage>
        <taxon>Eukaryota</taxon>
        <taxon>Metamonada</taxon>
        <taxon>Preaxostyla</taxon>
        <taxon>Oxymonadida</taxon>
        <taxon>Blattamonas</taxon>
    </lineage>
</organism>
<dbReference type="InterPro" id="IPR016024">
    <property type="entry name" value="ARM-type_fold"/>
</dbReference>